<protein>
    <submittedName>
        <fullName evidence="1">Uncharacterized protein</fullName>
    </submittedName>
</protein>
<evidence type="ECO:0000313" key="1">
    <source>
        <dbReference type="EMBL" id="OAT02483.1"/>
    </source>
</evidence>
<dbReference type="GeneID" id="69032474"/>
<gene>
    <name evidence="1" type="ORF">BDCG_17582</name>
</gene>
<evidence type="ECO:0000313" key="2">
    <source>
        <dbReference type="Proteomes" id="UP000002039"/>
    </source>
</evidence>
<organism evidence="1 2">
    <name type="scientific">Ajellomyces dermatitidis (strain ER-3 / ATCC MYA-2586)</name>
    <name type="common">Blastomyces dermatitidis</name>
    <dbReference type="NCBI Taxonomy" id="559297"/>
    <lineage>
        <taxon>Eukaryota</taxon>
        <taxon>Fungi</taxon>
        <taxon>Dikarya</taxon>
        <taxon>Ascomycota</taxon>
        <taxon>Pezizomycotina</taxon>
        <taxon>Eurotiomycetes</taxon>
        <taxon>Eurotiomycetidae</taxon>
        <taxon>Onygenales</taxon>
        <taxon>Ajellomycetaceae</taxon>
        <taxon>Blastomyces</taxon>
    </lineage>
</organism>
<reference evidence="2" key="1">
    <citation type="journal article" date="2015" name="PLoS Genet.">
        <title>The dynamic genome and transcriptome of the human fungal pathogen Blastomyces and close relative Emmonsia.</title>
        <authorList>
            <person name="Munoz J.F."/>
            <person name="Gauthier G.M."/>
            <person name="Desjardins C.A."/>
            <person name="Gallo J.E."/>
            <person name="Holder J."/>
            <person name="Sullivan T.D."/>
            <person name="Marty A.J."/>
            <person name="Carmen J.C."/>
            <person name="Chen Z."/>
            <person name="Ding L."/>
            <person name="Gujja S."/>
            <person name="Magrini V."/>
            <person name="Misas E."/>
            <person name="Mitreva M."/>
            <person name="Priest M."/>
            <person name="Saif S."/>
            <person name="Whiston E.A."/>
            <person name="Young S."/>
            <person name="Zeng Q."/>
            <person name="Goldman W.E."/>
            <person name="Mardis E.R."/>
            <person name="Taylor J.W."/>
            <person name="McEwen J.G."/>
            <person name="Clay O.K."/>
            <person name="Klein B.S."/>
            <person name="Cuomo C.A."/>
        </authorList>
    </citation>
    <scope>NUCLEOTIDE SEQUENCE [LARGE SCALE GENOMIC DNA]</scope>
    <source>
        <strain evidence="2">ER-3 / ATCC MYA-2586</strain>
    </source>
</reference>
<dbReference type="Proteomes" id="UP000002039">
    <property type="component" value="Unassembled WGS sequence"/>
</dbReference>
<proteinExistence type="predicted"/>
<dbReference type="RefSeq" id="XP_045282210.1">
    <property type="nucleotide sequence ID" value="XM_045426687.1"/>
</dbReference>
<sequence length="72" mass="8070">MTKTTVLILGDCPGDTGWVMLKVRRASGEVSPAIDNDYRRHGKKEYDAEIDALLQVLQKTSMEHRSQDGHAE</sequence>
<keyword evidence="2" id="KW-1185">Reference proteome</keyword>
<name>A0ABX2VZB5_AJEDR</name>
<accession>A0ABX2VZB5</accession>
<dbReference type="EMBL" id="EQ999981">
    <property type="protein sequence ID" value="OAT02483.1"/>
    <property type="molecule type" value="Genomic_DNA"/>
</dbReference>